<reference evidence="3" key="2">
    <citation type="submission" date="2017-05" db="UniProtKB">
        <authorList>
            <consortium name="EnsemblMetazoa"/>
        </authorList>
    </citation>
    <scope>IDENTIFICATION</scope>
</reference>
<dbReference type="InterPro" id="IPR036859">
    <property type="entry name" value="CAP-Gly_dom_sf"/>
</dbReference>
<protein>
    <recommendedName>
        <fullName evidence="2">CAP-Gly domain-containing protein</fullName>
    </recommendedName>
</protein>
<reference evidence="4" key="1">
    <citation type="journal article" date="2010" name="Nature">
        <title>The Amphimedon queenslandica genome and the evolution of animal complexity.</title>
        <authorList>
            <person name="Srivastava M."/>
            <person name="Simakov O."/>
            <person name="Chapman J."/>
            <person name="Fahey B."/>
            <person name="Gauthier M.E."/>
            <person name="Mitros T."/>
            <person name="Richards G.S."/>
            <person name="Conaco C."/>
            <person name="Dacre M."/>
            <person name="Hellsten U."/>
            <person name="Larroux C."/>
            <person name="Putnam N.H."/>
            <person name="Stanke M."/>
            <person name="Adamska M."/>
            <person name="Darling A."/>
            <person name="Degnan S.M."/>
            <person name="Oakley T.H."/>
            <person name="Plachetzki D.C."/>
            <person name="Zhai Y."/>
            <person name="Adamski M."/>
            <person name="Calcino A."/>
            <person name="Cummins S.F."/>
            <person name="Goodstein D.M."/>
            <person name="Harris C."/>
            <person name="Jackson D.J."/>
            <person name="Leys S.P."/>
            <person name="Shu S."/>
            <person name="Woodcroft B.J."/>
            <person name="Vervoort M."/>
            <person name="Kosik K.S."/>
            <person name="Manning G."/>
            <person name="Degnan B.M."/>
            <person name="Rokhsar D.S."/>
        </authorList>
    </citation>
    <scope>NUCLEOTIDE SEQUENCE [LARGE SCALE GENOMIC DNA]</scope>
</reference>
<proteinExistence type="predicted"/>
<name>A0A1X7TP74_AMPQE</name>
<dbReference type="InParanoid" id="A0A1X7TP74"/>
<dbReference type="InterPro" id="IPR000938">
    <property type="entry name" value="CAP-Gly_domain"/>
</dbReference>
<feature type="region of interest" description="Disordered" evidence="1">
    <location>
        <begin position="22"/>
        <end position="42"/>
    </location>
</feature>
<dbReference type="AlphaFoldDB" id="A0A1X7TP74"/>
<feature type="domain" description="CAP-Gly" evidence="2">
    <location>
        <begin position="362"/>
        <end position="431"/>
    </location>
</feature>
<dbReference type="Proteomes" id="UP000007879">
    <property type="component" value="Unassembled WGS sequence"/>
</dbReference>
<dbReference type="SMART" id="SM01052">
    <property type="entry name" value="CAP_GLY"/>
    <property type="match status" value="1"/>
</dbReference>
<evidence type="ECO:0000256" key="1">
    <source>
        <dbReference type="SAM" id="MobiDB-lite"/>
    </source>
</evidence>
<dbReference type="KEGG" id="aqu:105314574"/>
<dbReference type="EnsemblMetazoa" id="XM_011408824.2">
    <property type="protein sequence ID" value="XP_011407126.2"/>
    <property type="gene ID" value="LOC105314574"/>
</dbReference>
<dbReference type="EnsemblMetazoa" id="Aqu2.1.16614_001">
    <property type="protein sequence ID" value="Aqu2.1.16614_001"/>
    <property type="gene ID" value="Aqu2.1.16614"/>
</dbReference>
<evidence type="ECO:0000259" key="2">
    <source>
        <dbReference type="SMART" id="SM01052"/>
    </source>
</evidence>
<dbReference type="Pfam" id="PF01302">
    <property type="entry name" value="CAP_GLY"/>
    <property type="match status" value="1"/>
</dbReference>
<feature type="compositionally biased region" description="Polar residues" evidence="1">
    <location>
        <begin position="276"/>
        <end position="290"/>
    </location>
</feature>
<evidence type="ECO:0000313" key="4">
    <source>
        <dbReference type="Proteomes" id="UP000007879"/>
    </source>
</evidence>
<evidence type="ECO:0000313" key="3">
    <source>
        <dbReference type="EnsemblMetazoa" id="Aqu2.1.16614_001"/>
    </source>
</evidence>
<accession>A0A1X7TP74</accession>
<dbReference type="OrthoDB" id="2130750at2759"/>
<keyword evidence="4" id="KW-1185">Reference proteome</keyword>
<sequence length="435" mass="49151">MDELKSLLAQLSIDKLAAEEQLEQHLKSQSSSDSRHDSMRQVQELQSLRLKMENTIHSLKAEKAELSQRNAELVESCDPEKYAKLKKEVVSMSKKLKEKETEISKLTESLHFHTEGNRELKEHLDAALNEETIAKIEQRISKYKTERDTTKEAMKTLRASCDEQLSLKESTILSLREELLKYQEEKQAWAVKYKKRKSELSELKKGSKEAIAKLHSQLQEKEQLLQSLAAHDTDRDDDDDDDDGGGNSDANQEAEHVHVSNEEEMEEDNELYLTAVSDSFQSGPSAPTTKHSTDIKQKTSPSLSRHTRSSIHKSSKEAIPCHTHLRGASKATTSTSSQVIVRTKTGEKQSVIVPGVLEEMPIGSIVVVKRKDGIYEQGLLRYIGKEQCGVELELPREGTNGKSYDGTYKDGQRYFHCRKGHGLYTLPSNVFKIIS</sequence>
<gene>
    <name evidence="3" type="primary">105314574</name>
</gene>
<dbReference type="SUPFAM" id="SSF74924">
    <property type="entry name" value="Cap-Gly domain"/>
    <property type="match status" value="1"/>
</dbReference>
<feature type="compositionally biased region" description="Acidic residues" evidence="1">
    <location>
        <begin position="235"/>
        <end position="244"/>
    </location>
</feature>
<organism evidence="3">
    <name type="scientific">Amphimedon queenslandica</name>
    <name type="common">Sponge</name>
    <dbReference type="NCBI Taxonomy" id="400682"/>
    <lineage>
        <taxon>Eukaryota</taxon>
        <taxon>Metazoa</taxon>
        <taxon>Porifera</taxon>
        <taxon>Demospongiae</taxon>
        <taxon>Heteroscleromorpha</taxon>
        <taxon>Haplosclerida</taxon>
        <taxon>Niphatidae</taxon>
        <taxon>Amphimedon</taxon>
    </lineage>
</organism>
<dbReference type="Gene3D" id="2.30.30.190">
    <property type="entry name" value="CAP Gly-rich-like domain"/>
    <property type="match status" value="1"/>
</dbReference>
<feature type="region of interest" description="Disordered" evidence="1">
    <location>
        <begin position="231"/>
        <end position="333"/>
    </location>
</feature>